<evidence type="ECO:0000313" key="2">
    <source>
        <dbReference type="EMBL" id="CAJ71899.1"/>
    </source>
</evidence>
<evidence type="ECO:0000259" key="1">
    <source>
        <dbReference type="Pfam" id="PF20797"/>
    </source>
</evidence>
<dbReference type="AlphaFoldDB" id="Q1PXE4"/>
<sequence length="104" mass="12422">MYSMLSQINLFFRKPFYCQIPKIIFVWLYNSKICKRIIQEMEELIRELPENPGSIETRAAGSILHDFYCGIEKIFERIAIAVDKNWPEGEGWHKQLQRHMAIPY</sequence>
<accession>Q1PXE4</accession>
<dbReference type="Pfam" id="PF20797">
    <property type="entry name" value="HepT-like_2"/>
    <property type="match status" value="1"/>
</dbReference>
<proteinExistence type="predicted"/>
<protein>
    <recommendedName>
        <fullName evidence="1">HepT-like domain-containing protein</fullName>
    </recommendedName>
</protein>
<gene>
    <name evidence="2" type="ORF">kustc1154</name>
</gene>
<name>Q1PXE4_KUEST</name>
<reference evidence="2" key="1">
    <citation type="journal article" date="2006" name="Nature">
        <title>Deciphering the evolution and metabolism of an anammox bacterium from a community genome.</title>
        <authorList>
            <person name="Strous M."/>
            <person name="Pelletier E."/>
            <person name="Mangenot S."/>
            <person name="Rattei T."/>
            <person name="Lehner A."/>
            <person name="Taylor M.W."/>
            <person name="Horn M."/>
            <person name="Daims H."/>
            <person name="Bartol-Mavel D."/>
            <person name="Wincker P."/>
            <person name="Barbe V."/>
            <person name="Fonknechten N."/>
            <person name="Vallenet D."/>
            <person name="Segurens B."/>
            <person name="Schenowitz-Truong C."/>
            <person name="Medigue C."/>
            <person name="Collingro A."/>
            <person name="Snel B."/>
            <person name="Dutilh B.E."/>
            <person name="OpDenCamp H.J.M."/>
            <person name="vanDerDrift C."/>
            <person name="Cirpus I."/>
            <person name="vanDePas-Schoonen K.T."/>
            <person name="Harhangi H.R."/>
            <person name="vanNiftrik L."/>
            <person name="Schmid M."/>
            <person name="Keltjens J."/>
            <person name="vanDeVossenberg J."/>
            <person name="Kartal B."/>
            <person name="Meier H."/>
            <person name="Frishman D."/>
            <person name="Huynen M.A."/>
            <person name="Mewes H."/>
            <person name="Weissenbach J."/>
            <person name="Jetten M.S.M."/>
            <person name="Wagner M."/>
            <person name="LePaslier D."/>
        </authorList>
    </citation>
    <scope>NUCLEOTIDE SEQUENCE</scope>
</reference>
<organism evidence="2">
    <name type="scientific">Kuenenia stuttgartiensis</name>
    <dbReference type="NCBI Taxonomy" id="174633"/>
    <lineage>
        <taxon>Bacteria</taxon>
        <taxon>Pseudomonadati</taxon>
        <taxon>Planctomycetota</taxon>
        <taxon>Candidatus Brocadiia</taxon>
        <taxon>Candidatus Brocadiales</taxon>
        <taxon>Candidatus Brocadiaceae</taxon>
        <taxon>Candidatus Kuenenia</taxon>
    </lineage>
</organism>
<dbReference type="EMBL" id="CT573073">
    <property type="protein sequence ID" value="CAJ71899.1"/>
    <property type="molecule type" value="Genomic_DNA"/>
</dbReference>
<reference evidence="2" key="2">
    <citation type="submission" date="2006-01" db="EMBL/GenBank/DDBJ databases">
        <authorList>
            <person name="Genoscope"/>
        </authorList>
    </citation>
    <scope>NUCLEOTIDE SEQUENCE</scope>
</reference>
<dbReference type="InterPro" id="IPR048769">
    <property type="entry name" value="HepT-like_dom"/>
</dbReference>
<feature type="domain" description="HepT-like" evidence="1">
    <location>
        <begin position="59"/>
        <end position="102"/>
    </location>
</feature>